<dbReference type="Proteomes" id="UP000014155">
    <property type="component" value="Unassembled WGS sequence"/>
</dbReference>
<comment type="caution">
    <text evidence="3">The sequence shown here is derived from an EMBL/GenBank/DDBJ whole genome shotgun (WGS) entry which is preliminary data.</text>
</comment>
<evidence type="ECO:0000256" key="2">
    <source>
        <dbReference type="ARBA" id="ARBA00022679"/>
    </source>
</evidence>
<dbReference type="InterPro" id="IPR011004">
    <property type="entry name" value="Trimer_LpxA-like_sf"/>
</dbReference>
<keyword evidence="4" id="KW-1185">Reference proteome</keyword>
<dbReference type="CDD" id="cd04647">
    <property type="entry name" value="LbH_MAT_like"/>
    <property type="match status" value="1"/>
</dbReference>
<dbReference type="EMBL" id="AORV01000056">
    <property type="protein sequence ID" value="EMS70349.1"/>
    <property type="molecule type" value="Genomic_DNA"/>
</dbReference>
<evidence type="ECO:0000313" key="3">
    <source>
        <dbReference type="EMBL" id="EMS70349.1"/>
    </source>
</evidence>
<name>S0FMM1_RUMCE</name>
<dbReference type="RefSeq" id="WP_004628599.1">
    <property type="nucleotide sequence ID" value="NZ_AORV01000056.1"/>
</dbReference>
<reference evidence="3 4" key="1">
    <citation type="journal article" date="2013" name="Genome Announc.">
        <title>Draft Genome Sequence of the Cellulolytic, Mesophilic, Anaerobic Bacterium Clostridium termitidis Strain CT1112 (DSM 5398).</title>
        <authorList>
            <person name="Lal S."/>
            <person name="Ramachandran U."/>
            <person name="Zhang X."/>
            <person name="Munir R."/>
            <person name="Sparling R."/>
            <person name="Levin D.B."/>
        </authorList>
    </citation>
    <scope>NUCLEOTIDE SEQUENCE [LARGE SCALE GENOMIC DNA]</scope>
    <source>
        <strain evidence="3 4">CT1112</strain>
    </source>
</reference>
<dbReference type="PANTHER" id="PTHR23416:SF23">
    <property type="entry name" value="ACETYLTRANSFERASE C18B11.09C-RELATED"/>
    <property type="match status" value="1"/>
</dbReference>
<dbReference type="InterPro" id="IPR051159">
    <property type="entry name" value="Hexapeptide_acetyltransf"/>
</dbReference>
<keyword evidence="2" id="KW-0808">Transferase</keyword>
<dbReference type="STRING" id="1195236.CTER_3933"/>
<dbReference type="GO" id="GO:0008374">
    <property type="term" value="F:O-acyltransferase activity"/>
    <property type="evidence" value="ECO:0007669"/>
    <property type="project" value="TreeGrafter"/>
</dbReference>
<proteinExistence type="inferred from homology"/>
<dbReference type="GO" id="GO:0005829">
    <property type="term" value="C:cytosol"/>
    <property type="evidence" value="ECO:0007669"/>
    <property type="project" value="TreeGrafter"/>
</dbReference>
<dbReference type="eggNOG" id="COG0110">
    <property type="taxonomic scope" value="Bacteria"/>
</dbReference>
<evidence type="ECO:0000313" key="4">
    <source>
        <dbReference type="Proteomes" id="UP000014155"/>
    </source>
</evidence>
<sequence>MRKVLFIIKITIIGFFEGFLDVFPDGSYGDLIRGWFIKTRIKKCGKKLKVSKHVRILNAQNLIIEDNVYIGYGTWMDAKYGVSIGSKTMIGPYVIIASGNHEFNLDDMSFFNKSKGKMVTIGRGCWIGAESVITSTGNLSNYCLVAARTIITKPIPEKSRVINVNQIVGKVV</sequence>
<gene>
    <name evidence="3" type="ORF">CTER_3933</name>
</gene>
<dbReference type="PANTHER" id="PTHR23416">
    <property type="entry name" value="SIALIC ACID SYNTHASE-RELATED"/>
    <property type="match status" value="1"/>
</dbReference>
<organism evidence="3 4">
    <name type="scientific">Ruminiclostridium cellobioparum subsp. termitidis CT1112</name>
    <dbReference type="NCBI Taxonomy" id="1195236"/>
    <lineage>
        <taxon>Bacteria</taxon>
        <taxon>Bacillati</taxon>
        <taxon>Bacillota</taxon>
        <taxon>Clostridia</taxon>
        <taxon>Eubacteriales</taxon>
        <taxon>Oscillospiraceae</taxon>
        <taxon>Ruminiclostridium</taxon>
    </lineage>
</organism>
<accession>S0FMM1</accession>
<comment type="similarity">
    <text evidence="1">Belongs to the transferase hexapeptide repeat family.</text>
</comment>
<protein>
    <recommendedName>
        <fullName evidence="5">Acyltransferase</fullName>
    </recommendedName>
</protein>
<dbReference type="Gene3D" id="2.160.10.10">
    <property type="entry name" value="Hexapeptide repeat proteins"/>
    <property type="match status" value="1"/>
</dbReference>
<dbReference type="SUPFAM" id="SSF51161">
    <property type="entry name" value="Trimeric LpxA-like enzymes"/>
    <property type="match status" value="1"/>
</dbReference>
<evidence type="ECO:0000256" key="1">
    <source>
        <dbReference type="ARBA" id="ARBA00007274"/>
    </source>
</evidence>
<dbReference type="AlphaFoldDB" id="S0FMM1"/>
<evidence type="ECO:0008006" key="5">
    <source>
        <dbReference type="Google" id="ProtNLM"/>
    </source>
</evidence>